<dbReference type="PROSITE" id="PS50172">
    <property type="entry name" value="BRCT"/>
    <property type="match status" value="1"/>
</dbReference>
<name>A0A067QIY8_9AGAM</name>
<feature type="compositionally biased region" description="Basic and acidic residues" evidence="1">
    <location>
        <begin position="558"/>
        <end position="567"/>
    </location>
</feature>
<keyword evidence="4" id="KW-1185">Reference proteome</keyword>
<gene>
    <name evidence="3" type="ORF">JAAARDRAFT_29473</name>
</gene>
<dbReference type="InterPro" id="IPR001357">
    <property type="entry name" value="BRCT_dom"/>
</dbReference>
<protein>
    <recommendedName>
        <fullName evidence="2">BRCT domain-containing protein</fullName>
    </recommendedName>
</protein>
<reference evidence="4" key="1">
    <citation type="journal article" date="2014" name="Proc. Natl. Acad. Sci. U.S.A.">
        <title>Extensive sampling of basidiomycete genomes demonstrates inadequacy of the white-rot/brown-rot paradigm for wood decay fungi.</title>
        <authorList>
            <person name="Riley R."/>
            <person name="Salamov A.A."/>
            <person name="Brown D.W."/>
            <person name="Nagy L.G."/>
            <person name="Floudas D."/>
            <person name="Held B.W."/>
            <person name="Levasseur A."/>
            <person name="Lombard V."/>
            <person name="Morin E."/>
            <person name="Otillar R."/>
            <person name="Lindquist E.A."/>
            <person name="Sun H."/>
            <person name="LaButti K.M."/>
            <person name="Schmutz J."/>
            <person name="Jabbour D."/>
            <person name="Luo H."/>
            <person name="Baker S.E."/>
            <person name="Pisabarro A.G."/>
            <person name="Walton J.D."/>
            <person name="Blanchette R.A."/>
            <person name="Henrissat B."/>
            <person name="Martin F."/>
            <person name="Cullen D."/>
            <person name="Hibbett D.S."/>
            <person name="Grigoriev I.V."/>
        </authorList>
    </citation>
    <scope>NUCLEOTIDE SEQUENCE [LARGE SCALE GENOMIC DNA]</scope>
    <source>
        <strain evidence="4">MUCL 33604</strain>
    </source>
</reference>
<feature type="region of interest" description="Disordered" evidence="1">
    <location>
        <begin position="753"/>
        <end position="777"/>
    </location>
</feature>
<feature type="compositionally biased region" description="Low complexity" evidence="1">
    <location>
        <begin position="379"/>
        <end position="400"/>
    </location>
</feature>
<dbReference type="Gene3D" id="3.40.50.10190">
    <property type="entry name" value="BRCT domain"/>
    <property type="match status" value="1"/>
</dbReference>
<evidence type="ECO:0000259" key="2">
    <source>
        <dbReference type="PROSITE" id="PS50172"/>
    </source>
</evidence>
<dbReference type="AlphaFoldDB" id="A0A067QIY8"/>
<feature type="compositionally biased region" description="Low complexity" evidence="1">
    <location>
        <begin position="137"/>
        <end position="155"/>
    </location>
</feature>
<feature type="region of interest" description="Disordered" evidence="1">
    <location>
        <begin position="121"/>
        <end position="169"/>
    </location>
</feature>
<feature type="compositionally biased region" description="Basic and acidic residues" evidence="1">
    <location>
        <begin position="534"/>
        <end position="543"/>
    </location>
</feature>
<feature type="compositionally biased region" description="Polar residues" evidence="1">
    <location>
        <begin position="753"/>
        <end position="769"/>
    </location>
</feature>
<dbReference type="InterPro" id="IPR036420">
    <property type="entry name" value="BRCT_dom_sf"/>
</dbReference>
<dbReference type="Proteomes" id="UP000027265">
    <property type="component" value="Unassembled WGS sequence"/>
</dbReference>
<dbReference type="SUPFAM" id="SSF52113">
    <property type="entry name" value="BRCT domain"/>
    <property type="match status" value="1"/>
</dbReference>
<evidence type="ECO:0000313" key="3">
    <source>
        <dbReference type="EMBL" id="KDQ63452.1"/>
    </source>
</evidence>
<feature type="region of interest" description="Disordered" evidence="1">
    <location>
        <begin position="290"/>
        <end position="405"/>
    </location>
</feature>
<accession>A0A067QIY8</accession>
<feature type="domain" description="BRCT" evidence="2">
    <location>
        <begin position="434"/>
        <end position="505"/>
    </location>
</feature>
<dbReference type="HOGENOM" id="CLU_343578_0_0_1"/>
<sequence length="777" mass="86695">MNGDSGSLSQLPSHVPQIFVHPSGAPIRVFIDVSSVVVERPRVVRSLRHAGAVICAQADEAEIILIDSSLQEGNQVAEEWGKDVGRAILEYTWVKASTIAGRALLAADKWGGTLVAGGQPAGHGHHFSHLPTPRPTPARYAPQPSDDQLRRSPSSSQPPPSVMLPPAIQPPFSQTPLIYPALPNYNPYNQGFQTPGSSSAPPLGALMPDMMQLQQQQYAQQPLQPNVLNMSKEQMQQILSSFLDVAKQQQFMPNGIPQTMPQSIMPPTSQPTQMIPHYPQWNQWNQMQSPQFTQGHWQPPSIYEASQSSQNGFGERPSPRFPSPIRSSPLRVSKPPSSRRISSSSPSPSPPPPSTSRVKGKARADVRPTPKRHSILRHTSSSSDDSDDSQTQTTSPPHSQTQRRKILMHRQEGEVFKAPSGKPFLFHVQVDLKNRSEPVNLIKKNGGRITTEMADADYVIQAPLSSTFEAMYEQAASCGKHPIYSTFVMDCVDELALLDTEGYLIVDPNPVKRKRDAAKEREAAQKTVRKRAKKEKEKDETSKKRVRHTAPSSSSGKEAVHSVDWERSPTPPTDVVPTPSGRKLYTREQRDYFNQYGRILIKRDPDISWTTLSKKMFEKMPCHPIKSWSVFTSHNKQELEEFQRKLFIARRKASAHQNGVAAPDSSKKRDEQQAQQLYEGVGPSITTDPMRADMDFIVNFFATADDLEDVPEEAILARLESMRECKSERNWTEFYDKHDKTIAEEVHVLLQLETPNGTNAGASEHTSQVKAEDGNRP</sequence>
<organism evidence="3 4">
    <name type="scientific">Jaapia argillacea MUCL 33604</name>
    <dbReference type="NCBI Taxonomy" id="933084"/>
    <lineage>
        <taxon>Eukaryota</taxon>
        <taxon>Fungi</taxon>
        <taxon>Dikarya</taxon>
        <taxon>Basidiomycota</taxon>
        <taxon>Agaricomycotina</taxon>
        <taxon>Agaricomycetes</taxon>
        <taxon>Agaricomycetidae</taxon>
        <taxon>Jaapiales</taxon>
        <taxon>Jaapiaceae</taxon>
        <taxon>Jaapia</taxon>
    </lineage>
</organism>
<dbReference type="OrthoDB" id="3267102at2759"/>
<feature type="region of interest" description="Disordered" evidence="1">
    <location>
        <begin position="512"/>
        <end position="581"/>
    </location>
</feature>
<dbReference type="InParanoid" id="A0A067QIY8"/>
<dbReference type="STRING" id="933084.A0A067QIY8"/>
<feature type="compositionally biased region" description="Pro residues" evidence="1">
    <location>
        <begin position="156"/>
        <end position="169"/>
    </location>
</feature>
<proteinExistence type="predicted"/>
<dbReference type="EMBL" id="KL197710">
    <property type="protein sequence ID" value="KDQ63452.1"/>
    <property type="molecule type" value="Genomic_DNA"/>
</dbReference>
<evidence type="ECO:0000313" key="4">
    <source>
        <dbReference type="Proteomes" id="UP000027265"/>
    </source>
</evidence>
<evidence type="ECO:0000256" key="1">
    <source>
        <dbReference type="SAM" id="MobiDB-lite"/>
    </source>
</evidence>
<feature type="compositionally biased region" description="Low complexity" evidence="1">
    <location>
        <begin position="323"/>
        <end position="346"/>
    </location>
</feature>